<accession>A0A0M0LHC8</accession>
<proteinExistence type="predicted"/>
<keyword evidence="2" id="KW-1185">Reference proteome</keyword>
<dbReference type="EMBL" id="LILC01000002">
    <property type="protein sequence ID" value="KOO50470.1"/>
    <property type="molecule type" value="Genomic_DNA"/>
</dbReference>
<evidence type="ECO:0000313" key="2">
    <source>
        <dbReference type="Proteomes" id="UP000037558"/>
    </source>
</evidence>
<dbReference type="OrthoDB" id="2851372at2"/>
<protein>
    <submittedName>
        <fullName evidence="1">Poly (3-hydroxybutyrate) depolymerase</fullName>
    </submittedName>
</protein>
<dbReference type="Proteomes" id="UP000037558">
    <property type="component" value="Unassembled WGS sequence"/>
</dbReference>
<dbReference type="AlphaFoldDB" id="A0A0M0LHC8"/>
<dbReference type="Pfam" id="PF09602">
    <property type="entry name" value="PhaP_Bmeg"/>
    <property type="match status" value="1"/>
</dbReference>
<reference evidence="2" key="1">
    <citation type="submission" date="2015-08" db="EMBL/GenBank/DDBJ databases">
        <title>Fjat-14210 dsm16467.</title>
        <authorList>
            <person name="Liu B."/>
            <person name="Wang J."/>
            <person name="Zhu Y."/>
            <person name="Liu G."/>
            <person name="Chen Q."/>
            <person name="Chen Z."/>
            <person name="Lan J."/>
            <person name="Che J."/>
            <person name="Ge C."/>
            <person name="Shi H."/>
            <person name="Pan Z."/>
            <person name="Liu X."/>
        </authorList>
    </citation>
    <scope>NUCLEOTIDE SEQUENCE [LARGE SCALE GENOMIC DNA]</scope>
    <source>
        <strain evidence="2">DSM 16467</strain>
    </source>
</reference>
<dbReference type="InterPro" id="IPR011728">
    <property type="entry name" value="PhaP_Bmeg"/>
</dbReference>
<name>A0A0M0LHC8_9BACI</name>
<sequence length="170" mass="19987">MATVNYHSMIDAVWEQWSKGLNHVYESNKQLESWTKQALEQQKELFATTFEQLQEVDDKWKEDAKEVQVKTVESIRKTAGDAVANSYEEWSNRAHEALQKLQDVTLSQSKTNYALVQQAQKQYEQVVSQLLSEQHKTRDEFQQLTDKYMEQLKSFQKSFLDSLEPYSLVK</sequence>
<evidence type="ECO:0000313" key="1">
    <source>
        <dbReference type="EMBL" id="KOO50470.1"/>
    </source>
</evidence>
<gene>
    <name evidence="1" type="ORF">AMD01_01570</name>
</gene>
<dbReference type="PATRIC" id="fig|284581.3.peg.570"/>
<dbReference type="NCBIfam" id="TIGR02131">
    <property type="entry name" value="phaP_Bmeg"/>
    <property type="match status" value="1"/>
</dbReference>
<dbReference type="STRING" id="284581.AMD01_01570"/>
<comment type="caution">
    <text evidence="1">The sequence shown here is derived from an EMBL/GenBank/DDBJ whole genome shotgun (WGS) entry which is preliminary data.</text>
</comment>
<organism evidence="1 2">
    <name type="scientific">Priestia koreensis</name>
    <dbReference type="NCBI Taxonomy" id="284581"/>
    <lineage>
        <taxon>Bacteria</taxon>
        <taxon>Bacillati</taxon>
        <taxon>Bacillota</taxon>
        <taxon>Bacilli</taxon>
        <taxon>Bacillales</taxon>
        <taxon>Bacillaceae</taxon>
        <taxon>Priestia</taxon>
    </lineage>
</organism>